<dbReference type="PANTHER" id="PTHR43330">
    <property type="entry name" value="METHIONINE AMINOPEPTIDASE"/>
    <property type="match status" value="1"/>
</dbReference>
<feature type="domain" description="Peptidase M24" evidence="8">
    <location>
        <begin position="12"/>
        <end position="248"/>
    </location>
</feature>
<gene>
    <name evidence="6 9" type="primary">map</name>
    <name evidence="9" type="ORF">COV34_00755</name>
</gene>
<feature type="binding site" evidence="6">
    <location>
        <position position="102"/>
    </location>
    <ligand>
        <name>a divalent metal cation</name>
        <dbReference type="ChEBI" id="CHEBI:60240"/>
        <label>1</label>
    </ligand>
</feature>
<evidence type="ECO:0000256" key="4">
    <source>
        <dbReference type="ARBA" id="ARBA00022723"/>
    </source>
</evidence>
<feature type="binding site" evidence="6">
    <location>
        <position position="113"/>
    </location>
    <ligand>
        <name>a divalent metal cation</name>
        <dbReference type="ChEBI" id="CHEBI:60240"/>
        <label>2</label>
        <note>catalytic</note>
    </ligand>
</feature>
<feature type="binding site" evidence="6">
    <location>
        <position position="176"/>
    </location>
    <ligand>
        <name>a divalent metal cation</name>
        <dbReference type="ChEBI" id="CHEBI:60240"/>
        <label>2</label>
        <note>catalytic</note>
    </ligand>
</feature>
<evidence type="ECO:0000259" key="8">
    <source>
        <dbReference type="Pfam" id="PF00557"/>
    </source>
</evidence>
<comment type="cofactor">
    <cofactor evidence="6">
        <name>Co(2+)</name>
        <dbReference type="ChEBI" id="CHEBI:48828"/>
    </cofactor>
    <cofactor evidence="6">
        <name>Zn(2+)</name>
        <dbReference type="ChEBI" id="CHEBI:29105"/>
    </cofactor>
    <cofactor evidence="6">
        <name>Mn(2+)</name>
        <dbReference type="ChEBI" id="CHEBI:29035"/>
    </cofactor>
    <cofactor evidence="6">
        <name>Fe(2+)</name>
        <dbReference type="ChEBI" id="CHEBI:29033"/>
    </cofactor>
    <text evidence="6">Binds 2 divalent metal cations per subunit. Has a high-affinity and a low affinity metal-binding site. The true nature of the physiological cofactor is under debate. The enzyme is active with cobalt, zinc, manganese or divalent iron ions. Most likely, methionine aminopeptidases function as mononuclear Fe(2+)-metalloproteases under physiological conditions, and the catalytically relevant metal-binding site has been assigned to the histidine-containing high-affinity site.</text>
</comment>
<feature type="binding site" evidence="6">
    <location>
        <position position="241"/>
    </location>
    <ligand>
        <name>a divalent metal cation</name>
        <dbReference type="ChEBI" id="CHEBI:60240"/>
        <label>1</label>
    </ligand>
</feature>
<feature type="binding site" evidence="6">
    <location>
        <position position="183"/>
    </location>
    <ligand>
        <name>substrate</name>
    </ligand>
</feature>
<dbReference type="InterPro" id="IPR000994">
    <property type="entry name" value="Pept_M24"/>
</dbReference>
<keyword evidence="4 6" id="KW-0479">Metal-binding</keyword>
<dbReference type="Pfam" id="PF00557">
    <property type="entry name" value="Peptidase_M24"/>
    <property type="match status" value="1"/>
</dbReference>
<name>A0A2H0QWE2_9BACT</name>
<dbReference type="CDD" id="cd01086">
    <property type="entry name" value="MetAP1"/>
    <property type="match status" value="1"/>
</dbReference>
<dbReference type="Proteomes" id="UP000231333">
    <property type="component" value="Unassembled WGS sequence"/>
</dbReference>
<dbReference type="AlphaFoldDB" id="A0A2H0QWE2"/>
<feature type="binding site" evidence="6">
    <location>
        <position position="113"/>
    </location>
    <ligand>
        <name>a divalent metal cation</name>
        <dbReference type="ChEBI" id="CHEBI:60240"/>
        <label>1</label>
    </ligand>
</feature>
<evidence type="ECO:0000256" key="6">
    <source>
        <dbReference type="HAMAP-Rule" id="MF_01974"/>
    </source>
</evidence>
<feature type="binding site" evidence="6">
    <location>
        <position position="241"/>
    </location>
    <ligand>
        <name>a divalent metal cation</name>
        <dbReference type="ChEBI" id="CHEBI:60240"/>
        <label>2</label>
        <note>catalytic</note>
    </ligand>
</feature>
<keyword evidence="3 6" id="KW-0645">Protease</keyword>
<protein>
    <recommendedName>
        <fullName evidence="6 7">Methionine aminopeptidase</fullName>
        <shortName evidence="6">MAP</shortName>
        <shortName evidence="6">MetAP</shortName>
        <ecNumber evidence="6 7">3.4.11.18</ecNumber>
    </recommendedName>
    <alternativeName>
        <fullName evidence="6">Peptidase M</fullName>
    </alternativeName>
</protein>
<proteinExistence type="inferred from homology"/>
<comment type="subunit">
    <text evidence="6">Monomer.</text>
</comment>
<evidence type="ECO:0000256" key="3">
    <source>
        <dbReference type="ARBA" id="ARBA00022670"/>
    </source>
</evidence>
<feature type="binding site" evidence="6">
    <location>
        <position position="83"/>
    </location>
    <ligand>
        <name>substrate</name>
    </ligand>
</feature>
<dbReference type="EMBL" id="PCXL01000009">
    <property type="protein sequence ID" value="PIR38592.1"/>
    <property type="molecule type" value="Genomic_DNA"/>
</dbReference>
<feature type="binding site" evidence="6">
    <location>
        <position position="209"/>
    </location>
    <ligand>
        <name>a divalent metal cation</name>
        <dbReference type="ChEBI" id="CHEBI:60240"/>
        <label>2</label>
        <note>catalytic</note>
    </ligand>
</feature>
<evidence type="ECO:0000313" key="9">
    <source>
        <dbReference type="EMBL" id="PIR38592.1"/>
    </source>
</evidence>
<comment type="function">
    <text evidence="1 6">Removes the N-terminal methionine from nascent proteins. The N-terminal methionine is often cleaved when the second residue in the primary sequence is small and uncharged (Met-Ala-, Cys, Gly, Pro, Ser, Thr, or Val). Requires deformylation of the N(alpha)-formylated initiator methionine before it can be hydrolyzed.</text>
</comment>
<comment type="similarity">
    <text evidence="6">Belongs to the peptidase M24A family. Methionine aminopeptidase type 1 subfamily.</text>
</comment>
<organism evidence="9 10">
    <name type="scientific">Candidatus Zambryskibacteria bacterium CG10_big_fil_rev_8_21_14_0_10_42_12</name>
    <dbReference type="NCBI Taxonomy" id="1975115"/>
    <lineage>
        <taxon>Bacteria</taxon>
        <taxon>Candidatus Zambryskiibacteriota</taxon>
    </lineage>
</organism>
<dbReference type="PANTHER" id="PTHR43330:SF27">
    <property type="entry name" value="METHIONINE AMINOPEPTIDASE"/>
    <property type="match status" value="1"/>
</dbReference>
<evidence type="ECO:0000256" key="2">
    <source>
        <dbReference type="ARBA" id="ARBA00022438"/>
    </source>
</evidence>
<keyword evidence="5 6" id="KW-0378">Hydrolase</keyword>
<dbReference type="EC" id="3.4.11.18" evidence="6 7"/>
<keyword evidence="2 6" id="KW-0031">Aminopeptidase</keyword>
<comment type="catalytic activity">
    <reaction evidence="6 7">
        <text>Release of N-terminal amino acids, preferentially methionine, from peptides and arylamides.</text>
        <dbReference type="EC" id="3.4.11.18"/>
    </reaction>
</comment>
<dbReference type="GO" id="GO:0005829">
    <property type="term" value="C:cytosol"/>
    <property type="evidence" value="ECO:0007669"/>
    <property type="project" value="TreeGrafter"/>
</dbReference>
<sequence length="257" mass="27712">MIRLKTKEEIAILREGGRRHARILRELKDLTVPGVSSFDLEKKARELIHREEGEAAFLDYTPEGAARPYPAALCFSVNDEVVHGIPNEKEYIVKDGDVITLDLGFVYKGLITDSAITVIAGKGTDESKKLVRATREALEAGIKVVQPGKFVGDIGAAVEKVAHEYGCSLAKGLSGHGVGYEVHEDPFVPNEGARGTGEELVSGMVIAIEPMLTLGGGKVTFDKGDGYTYRTKDGSLAAHFEHTVAVTDEGYVVLTVE</sequence>
<dbReference type="InterPro" id="IPR036005">
    <property type="entry name" value="Creatinase/aminopeptidase-like"/>
</dbReference>
<dbReference type="Gene3D" id="3.90.230.10">
    <property type="entry name" value="Creatinase/methionine aminopeptidase superfamily"/>
    <property type="match status" value="1"/>
</dbReference>
<reference evidence="9 10" key="1">
    <citation type="submission" date="2017-09" db="EMBL/GenBank/DDBJ databases">
        <title>Depth-based differentiation of microbial function through sediment-hosted aquifers and enrichment of novel symbionts in the deep terrestrial subsurface.</title>
        <authorList>
            <person name="Probst A.J."/>
            <person name="Ladd B."/>
            <person name="Jarett J.K."/>
            <person name="Geller-Mcgrath D.E."/>
            <person name="Sieber C.M."/>
            <person name="Emerson J.B."/>
            <person name="Anantharaman K."/>
            <person name="Thomas B.C."/>
            <person name="Malmstrom R."/>
            <person name="Stieglmeier M."/>
            <person name="Klingl A."/>
            <person name="Woyke T."/>
            <person name="Ryan C.M."/>
            <person name="Banfield J.F."/>
        </authorList>
    </citation>
    <scope>NUCLEOTIDE SEQUENCE [LARGE SCALE GENOMIC DNA]</scope>
    <source>
        <strain evidence="9">CG10_big_fil_rev_8_21_14_0_10_42_12</strain>
    </source>
</reference>
<dbReference type="HAMAP" id="MF_01974">
    <property type="entry name" value="MetAP_1"/>
    <property type="match status" value="1"/>
</dbReference>
<dbReference type="GO" id="GO:0006508">
    <property type="term" value="P:proteolysis"/>
    <property type="evidence" value="ECO:0007669"/>
    <property type="project" value="UniProtKB-KW"/>
</dbReference>
<dbReference type="InterPro" id="IPR001714">
    <property type="entry name" value="Pept_M24_MAP"/>
</dbReference>
<dbReference type="SUPFAM" id="SSF55920">
    <property type="entry name" value="Creatinase/aminopeptidase"/>
    <property type="match status" value="1"/>
</dbReference>
<evidence type="ECO:0000256" key="7">
    <source>
        <dbReference type="RuleBase" id="RU003653"/>
    </source>
</evidence>
<dbReference type="InterPro" id="IPR002467">
    <property type="entry name" value="Pept_M24A_MAP1"/>
</dbReference>
<evidence type="ECO:0000256" key="5">
    <source>
        <dbReference type="ARBA" id="ARBA00022801"/>
    </source>
</evidence>
<dbReference type="GO" id="GO:0070006">
    <property type="term" value="F:metalloaminopeptidase activity"/>
    <property type="evidence" value="ECO:0007669"/>
    <property type="project" value="UniProtKB-UniRule"/>
</dbReference>
<dbReference type="NCBIfam" id="TIGR00500">
    <property type="entry name" value="met_pdase_I"/>
    <property type="match status" value="1"/>
</dbReference>
<dbReference type="GO" id="GO:0004239">
    <property type="term" value="F:initiator methionyl aminopeptidase activity"/>
    <property type="evidence" value="ECO:0007669"/>
    <property type="project" value="UniProtKB-UniRule"/>
</dbReference>
<evidence type="ECO:0000256" key="1">
    <source>
        <dbReference type="ARBA" id="ARBA00002521"/>
    </source>
</evidence>
<comment type="caution">
    <text evidence="9">The sequence shown here is derived from an EMBL/GenBank/DDBJ whole genome shotgun (WGS) entry which is preliminary data.</text>
</comment>
<accession>A0A2H0QWE2</accession>
<dbReference type="GO" id="GO:0046872">
    <property type="term" value="F:metal ion binding"/>
    <property type="evidence" value="ECO:0007669"/>
    <property type="project" value="UniProtKB-UniRule"/>
</dbReference>
<dbReference type="PRINTS" id="PR00599">
    <property type="entry name" value="MAPEPTIDASE"/>
</dbReference>
<evidence type="ECO:0000313" key="10">
    <source>
        <dbReference type="Proteomes" id="UP000231333"/>
    </source>
</evidence>